<dbReference type="AlphaFoldDB" id="A0A6C0CYY9"/>
<dbReference type="EMBL" id="MN739500">
    <property type="protein sequence ID" value="QHT08675.1"/>
    <property type="molecule type" value="Genomic_DNA"/>
</dbReference>
<protein>
    <submittedName>
        <fullName evidence="1">Uncharacterized protein</fullName>
    </submittedName>
</protein>
<reference evidence="1" key="1">
    <citation type="journal article" date="2020" name="Nature">
        <title>Giant virus diversity and host interactions through global metagenomics.</title>
        <authorList>
            <person name="Schulz F."/>
            <person name="Roux S."/>
            <person name="Paez-Espino D."/>
            <person name="Jungbluth S."/>
            <person name="Walsh D.A."/>
            <person name="Denef V.J."/>
            <person name="McMahon K.D."/>
            <person name="Konstantinidis K.T."/>
            <person name="Eloe-Fadrosh E.A."/>
            <person name="Kyrpides N.C."/>
            <person name="Woyke T."/>
        </authorList>
    </citation>
    <scope>NUCLEOTIDE SEQUENCE</scope>
    <source>
        <strain evidence="1">GVMAG-M-3300023109-53</strain>
    </source>
</reference>
<accession>A0A6C0CYY9</accession>
<evidence type="ECO:0000313" key="1">
    <source>
        <dbReference type="EMBL" id="QHT08675.1"/>
    </source>
</evidence>
<name>A0A6C0CYY9_9ZZZZ</name>
<proteinExistence type="predicted"/>
<sequence>MKKLLVNIIYIKLNNILLLYMSNNSGLPGGQRRLIFTGNVDTNLFNKYQPGQGVGGLNTSVRRAKYRKATSPALTMTELQQYYNIIKAGGIAPRPKRTCGCNFSSNPSNFAFPY</sequence>
<organism evidence="1">
    <name type="scientific">viral metagenome</name>
    <dbReference type="NCBI Taxonomy" id="1070528"/>
    <lineage>
        <taxon>unclassified sequences</taxon>
        <taxon>metagenomes</taxon>
        <taxon>organismal metagenomes</taxon>
    </lineage>
</organism>